<evidence type="ECO:0000313" key="3">
    <source>
        <dbReference type="EMBL" id="KAI5067725.1"/>
    </source>
</evidence>
<dbReference type="Gene3D" id="1.25.40.10">
    <property type="entry name" value="Tetratricopeptide repeat domain"/>
    <property type="match status" value="5"/>
</dbReference>
<dbReference type="FunFam" id="1.25.40.10:FF:000285">
    <property type="entry name" value="Pentatricopeptide repeat-containing protein, chloroplastic"/>
    <property type="match status" value="1"/>
</dbReference>
<feature type="repeat" description="PPR" evidence="2">
    <location>
        <begin position="514"/>
        <end position="548"/>
    </location>
</feature>
<dbReference type="NCBIfam" id="TIGR00756">
    <property type="entry name" value="PPR"/>
    <property type="match status" value="6"/>
</dbReference>
<protein>
    <recommendedName>
        <fullName evidence="5">Pentatricopeptide repeat-containing protein</fullName>
    </recommendedName>
</protein>
<dbReference type="FunFam" id="1.25.40.10:FF:000073">
    <property type="entry name" value="Pentatricopeptide repeat-containing protein chloroplastic"/>
    <property type="match status" value="1"/>
</dbReference>
<evidence type="ECO:0000256" key="1">
    <source>
        <dbReference type="ARBA" id="ARBA00022737"/>
    </source>
</evidence>
<name>A0A9D4UH60_ADICA</name>
<evidence type="ECO:0000313" key="4">
    <source>
        <dbReference type="Proteomes" id="UP000886520"/>
    </source>
</evidence>
<dbReference type="FunFam" id="1.25.40.10:FF:000227">
    <property type="entry name" value="Pentatricopeptide repeat-containing protein At3g13880"/>
    <property type="match status" value="1"/>
</dbReference>
<keyword evidence="4" id="KW-1185">Reference proteome</keyword>
<dbReference type="PROSITE" id="PS51375">
    <property type="entry name" value="PPR"/>
    <property type="match status" value="6"/>
</dbReference>
<dbReference type="InterPro" id="IPR002885">
    <property type="entry name" value="PPR_rpt"/>
</dbReference>
<dbReference type="FunFam" id="1.25.40.10:FF:000031">
    <property type="entry name" value="Pentatricopeptide repeat-containing protein mitochondrial"/>
    <property type="match status" value="2"/>
</dbReference>
<dbReference type="Pfam" id="PF01535">
    <property type="entry name" value="PPR"/>
    <property type="match status" value="5"/>
</dbReference>
<accession>A0A9D4UH60</accession>
<feature type="repeat" description="PPR" evidence="2">
    <location>
        <begin position="310"/>
        <end position="344"/>
    </location>
</feature>
<dbReference type="OrthoDB" id="185373at2759"/>
<dbReference type="GO" id="GO:0003723">
    <property type="term" value="F:RNA binding"/>
    <property type="evidence" value="ECO:0007669"/>
    <property type="project" value="InterPro"/>
</dbReference>
<dbReference type="InterPro" id="IPR011990">
    <property type="entry name" value="TPR-like_helical_dom_sf"/>
</dbReference>
<dbReference type="PANTHER" id="PTHR47926">
    <property type="entry name" value="PENTATRICOPEPTIDE REPEAT-CONTAINING PROTEIN"/>
    <property type="match status" value="1"/>
</dbReference>
<sequence length="737" mass="80653">MQCLLQKTRNVKGLHSQASRHMEVAHSANTQLRYEDPSAAIALIVSLKACANNRDLCKCHELHREIVTSGFLEKNVYVGNTLVSVYAKCGALEKAKEVFDELPFKNEASWNALIAGHAQNGHGEEAIALFEQMQTGGCSPDPLSFVCILKACGNIGALDKGKEIHSKITRAQLLPEHVKVANALIDMYVKCGALEQAHEVFDVLPSRNSVSWTTLITGFAQKGRGKEAVSCFEQMQLSGFSPNGVTFTSVFKACGSIKALDKGLGIHAQVLREGLIEGDTVLANALVDMYAKCGELEKAKGLLYDSPTQNLVSWTSLITGYVQNGLGEEALSCFERMQSRGFHPDEVAYVCALKACGSIAALGKGQEIHTQVVREHLIEKHSNIANALVDMYAKCGALEKAQEVFDNLQSRDEVCWNALITGYVQHGYGKEALDTFQQMKKGGLTANVVTFLCLLKACGSLRDVDKGQEIHAHIYRERLLEKHIEIGNAIVDMYAKCDVLEKAQAVFDDLSVRDIVSWTGLIAGYALHGHGEEALTCFEQMQSGGFSPDAVAFACGLKACAIIGAASKGQELHADMVKKGFLEEDIVLSVTLLAMYASCGMLGEAQQVFDELPIHDVVSWTALMVGYARLENDEFVLTLFDKMVEQGLQPDMVTFTIVLDSCRRSGLLDCSWEYFQRLSKDCAFNPTVDDYNDMVKSFGHAAHSDKVALLNERIPLAGNACYEGLMLKYPRWEVAAG</sequence>
<dbReference type="EMBL" id="JABFUD020000017">
    <property type="protein sequence ID" value="KAI5067725.1"/>
    <property type="molecule type" value="Genomic_DNA"/>
</dbReference>
<proteinExistence type="predicted"/>
<dbReference type="InterPro" id="IPR046960">
    <property type="entry name" value="PPR_At4g14850-like_plant"/>
</dbReference>
<dbReference type="FunFam" id="1.25.40.10:FF:000144">
    <property type="entry name" value="Pentatricopeptide repeat-containing protein, mitochondrial"/>
    <property type="match status" value="1"/>
</dbReference>
<feature type="repeat" description="PPR" evidence="2">
    <location>
        <begin position="616"/>
        <end position="650"/>
    </location>
</feature>
<evidence type="ECO:0000256" key="2">
    <source>
        <dbReference type="PROSITE-ProRule" id="PRU00708"/>
    </source>
</evidence>
<organism evidence="3 4">
    <name type="scientific">Adiantum capillus-veneris</name>
    <name type="common">Maidenhair fern</name>
    <dbReference type="NCBI Taxonomy" id="13818"/>
    <lineage>
        <taxon>Eukaryota</taxon>
        <taxon>Viridiplantae</taxon>
        <taxon>Streptophyta</taxon>
        <taxon>Embryophyta</taxon>
        <taxon>Tracheophyta</taxon>
        <taxon>Polypodiopsida</taxon>
        <taxon>Polypodiidae</taxon>
        <taxon>Polypodiales</taxon>
        <taxon>Pteridineae</taxon>
        <taxon>Pteridaceae</taxon>
        <taxon>Vittarioideae</taxon>
        <taxon>Adiantum</taxon>
    </lineage>
</organism>
<keyword evidence="1" id="KW-0677">Repeat</keyword>
<dbReference type="Pfam" id="PF13041">
    <property type="entry name" value="PPR_2"/>
    <property type="match status" value="6"/>
</dbReference>
<feature type="repeat" description="PPR" evidence="2">
    <location>
        <begin position="412"/>
        <end position="446"/>
    </location>
</feature>
<evidence type="ECO:0008006" key="5">
    <source>
        <dbReference type="Google" id="ProtNLM"/>
    </source>
</evidence>
<gene>
    <name evidence="3" type="ORF">GOP47_0018253</name>
</gene>
<reference evidence="3" key="1">
    <citation type="submission" date="2021-01" db="EMBL/GenBank/DDBJ databases">
        <title>Adiantum capillus-veneris genome.</title>
        <authorList>
            <person name="Fang Y."/>
            <person name="Liao Q."/>
        </authorList>
    </citation>
    <scope>NUCLEOTIDE SEQUENCE</scope>
    <source>
        <strain evidence="3">H3</strain>
        <tissue evidence="3">Leaf</tissue>
    </source>
</reference>
<feature type="repeat" description="PPR" evidence="2">
    <location>
        <begin position="106"/>
        <end position="140"/>
    </location>
</feature>
<feature type="repeat" description="PPR" evidence="2">
    <location>
        <begin position="208"/>
        <end position="242"/>
    </location>
</feature>
<dbReference type="Proteomes" id="UP000886520">
    <property type="component" value="Chromosome 17"/>
</dbReference>
<comment type="caution">
    <text evidence="3">The sequence shown here is derived from an EMBL/GenBank/DDBJ whole genome shotgun (WGS) entry which is preliminary data.</text>
</comment>
<dbReference type="GO" id="GO:0009451">
    <property type="term" value="P:RNA modification"/>
    <property type="evidence" value="ECO:0007669"/>
    <property type="project" value="InterPro"/>
</dbReference>
<dbReference type="AlphaFoldDB" id="A0A9D4UH60"/>